<dbReference type="Pfam" id="PF08240">
    <property type="entry name" value="ADH_N"/>
    <property type="match status" value="1"/>
</dbReference>
<dbReference type="Gene3D" id="3.90.180.10">
    <property type="entry name" value="Medium-chain alcohol dehydrogenases, catalytic domain"/>
    <property type="match status" value="1"/>
</dbReference>
<dbReference type="InterPro" id="IPR011032">
    <property type="entry name" value="GroES-like_sf"/>
</dbReference>
<evidence type="ECO:0000313" key="5">
    <source>
        <dbReference type="EMBL" id="CUU66693.1"/>
    </source>
</evidence>
<organism evidence="5 6">
    <name type="scientific">Corynebacterium variabile</name>
    <dbReference type="NCBI Taxonomy" id="1727"/>
    <lineage>
        <taxon>Bacteria</taxon>
        <taxon>Bacillati</taxon>
        <taxon>Actinomycetota</taxon>
        <taxon>Actinomycetes</taxon>
        <taxon>Mycobacteriales</taxon>
        <taxon>Corynebacteriaceae</taxon>
        <taxon>Corynebacterium</taxon>
    </lineage>
</organism>
<dbReference type="GO" id="GO:0016651">
    <property type="term" value="F:oxidoreductase activity, acting on NAD(P)H"/>
    <property type="evidence" value="ECO:0007669"/>
    <property type="project" value="TreeGrafter"/>
</dbReference>
<keyword evidence="2" id="KW-0560">Oxidoreductase</keyword>
<keyword evidence="6" id="KW-1185">Reference proteome</keyword>
<feature type="region of interest" description="Disordered" evidence="3">
    <location>
        <begin position="313"/>
        <end position="341"/>
    </location>
</feature>
<dbReference type="PANTHER" id="PTHR48106:SF18">
    <property type="entry name" value="QUINONE OXIDOREDUCTASE PIG3"/>
    <property type="match status" value="1"/>
</dbReference>
<evidence type="ECO:0000313" key="6">
    <source>
        <dbReference type="Proteomes" id="UP000182498"/>
    </source>
</evidence>
<evidence type="ECO:0000256" key="1">
    <source>
        <dbReference type="ARBA" id="ARBA00022857"/>
    </source>
</evidence>
<evidence type="ECO:0000259" key="4">
    <source>
        <dbReference type="SMART" id="SM00829"/>
    </source>
</evidence>
<gene>
    <name evidence="5" type="ORF">CVAR292_02040</name>
</gene>
<dbReference type="Proteomes" id="UP000182498">
    <property type="component" value="Unassembled WGS sequence"/>
</dbReference>
<dbReference type="Pfam" id="PF13602">
    <property type="entry name" value="ADH_zinc_N_2"/>
    <property type="match status" value="1"/>
</dbReference>
<dbReference type="InterPro" id="IPR036291">
    <property type="entry name" value="NAD(P)-bd_dom_sf"/>
</dbReference>
<sequence>MKIAVADRPGPLAEVVRIREVPEPGEPAPGQVRVRMTATTVNPSDAVTVSGAYMSRTTFPMIPGFEGVGVIDSGPEEGRRVLPIGGPGCWSQLRNVDRAWCVPVPDDLDDATACFSYINPLTASMMVRDYCLPLCTPGRTPTVVVTAATSAIAEHIAELLTELTGVRPTGLVRGTPGHHVADPDRWASVVSMRELDWRTRVHGADVILDCVGGELGLDLVDALAPGGTLVLYGLLSGEPLPTACFDGRRGTRVEMFRLRDTIHTPTGDARSDLPGLFLPVFTLQRRGLLRTPVAARVGLSGLPDALRDLVSPAGATHGGQAPHRSVVVSGVPHSATATAAP</sequence>
<dbReference type="SUPFAM" id="SSF50129">
    <property type="entry name" value="GroES-like"/>
    <property type="match status" value="1"/>
</dbReference>
<proteinExistence type="predicted"/>
<dbReference type="InterPro" id="IPR020843">
    <property type="entry name" value="ER"/>
</dbReference>
<protein>
    <submittedName>
        <fullName evidence="5">NADPH:quinone reductase and related Zn-dependent oxidoreductases</fullName>
    </submittedName>
</protein>
<dbReference type="AlphaFoldDB" id="A0A0X2NMH3"/>
<dbReference type="InterPro" id="IPR013154">
    <property type="entry name" value="ADH-like_N"/>
</dbReference>
<dbReference type="OrthoDB" id="9792162at2"/>
<dbReference type="PANTHER" id="PTHR48106">
    <property type="entry name" value="QUINONE OXIDOREDUCTASE PIG3-RELATED"/>
    <property type="match status" value="1"/>
</dbReference>
<dbReference type="RefSeq" id="WP_073884379.1">
    <property type="nucleotide sequence ID" value="NZ_FAUH01000014.1"/>
</dbReference>
<feature type="domain" description="Enoyl reductase (ER)" evidence="4">
    <location>
        <begin position="10"/>
        <end position="328"/>
    </location>
</feature>
<dbReference type="SUPFAM" id="SSF51735">
    <property type="entry name" value="NAD(P)-binding Rossmann-fold domains"/>
    <property type="match status" value="1"/>
</dbReference>
<name>A0A0X2NMH3_9CORY</name>
<dbReference type="Gene3D" id="3.40.50.720">
    <property type="entry name" value="NAD(P)-binding Rossmann-like Domain"/>
    <property type="match status" value="1"/>
</dbReference>
<evidence type="ECO:0000256" key="3">
    <source>
        <dbReference type="SAM" id="MobiDB-lite"/>
    </source>
</evidence>
<reference evidence="6" key="1">
    <citation type="submission" date="2015-11" db="EMBL/GenBank/DDBJ databases">
        <authorList>
            <person name="Dugat-Bony E."/>
        </authorList>
    </citation>
    <scope>NUCLEOTIDE SEQUENCE [LARGE SCALE GENOMIC DNA]</scope>
    <source>
        <strain evidence="6">Mu292</strain>
    </source>
</reference>
<dbReference type="GO" id="GO:0070402">
    <property type="term" value="F:NADPH binding"/>
    <property type="evidence" value="ECO:0007669"/>
    <property type="project" value="TreeGrafter"/>
</dbReference>
<accession>A0A0X2NMH3</accession>
<dbReference type="CDD" id="cd05282">
    <property type="entry name" value="ETR_like"/>
    <property type="match status" value="1"/>
</dbReference>
<keyword evidence="1" id="KW-0521">NADP</keyword>
<dbReference type="EMBL" id="FAUH01000014">
    <property type="protein sequence ID" value="CUU66693.1"/>
    <property type="molecule type" value="Genomic_DNA"/>
</dbReference>
<evidence type="ECO:0000256" key="2">
    <source>
        <dbReference type="ARBA" id="ARBA00023002"/>
    </source>
</evidence>
<dbReference type="SMART" id="SM00829">
    <property type="entry name" value="PKS_ER"/>
    <property type="match status" value="1"/>
</dbReference>